<feature type="region of interest" description="Disordered" evidence="4">
    <location>
        <begin position="126"/>
        <end position="164"/>
    </location>
</feature>
<dbReference type="AlphaFoldDB" id="A0A916YB61"/>
<organism evidence="6 7">
    <name type="scientific">Aureimonas glaciei</name>
    <dbReference type="NCBI Taxonomy" id="1776957"/>
    <lineage>
        <taxon>Bacteria</taxon>
        <taxon>Pseudomonadati</taxon>
        <taxon>Pseudomonadota</taxon>
        <taxon>Alphaproteobacteria</taxon>
        <taxon>Hyphomicrobiales</taxon>
        <taxon>Aurantimonadaceae</taxon>
        <taxon>Aureimonas</taxon>
    </lineage>
</organism>
<evidence type="ECO:0000256" key="5">
    <source>
        <dbReference type="SAM" id="Phobius"/>
    </source>
</evidence>
<evidence type="ECO:0000256" key="4">
    <source>
        <dbReference type="SAM" id="MobiDB-lite"/>
    </source>
</evidence>
<feature type="transmembrane region" description="Helical" evidence="5">
    <location>
        <begin position="54"/>
        <end position="75"/>
    </location>
</feature>
<keyword evidence="2 5" id="KW-1133">Transmembrane helix</keyword>
<evidence type="ECO:0000313" key="7">
    <source>
        <dbReference type="Proteomes" id="UP000613160"/>
    </source>
</evidence>
<dbReference type="SUPFAM" id="SSF103473">
    <property type="entry name" value="MFS general substrate transporter"/>
    <property type="match status" value="1"/>
</dbReference>
<evidence type="ECO:0000313" key="6">
    <source>
        <dbReference type="EMBL" id="GGD38103.1"/>
    </source>
</evidence>
<feature type="compositionally biased region" description="Polar residues" evidence="4">
    <location>
        <begin position="140"/>
        <end position="149"/>
    </location>
</feature>
<keyword evidence="1 5" id="KW-0812">Transmembrane</keyword>
<dbReference type="Proteomes" id="UP000613160">
    <property type="component" value="Unassembled WGS sequence"/>
</dbReference>
<dbReference type="Gene3D" id="1.20.1250.20">
    <property type="entry name" value="MFS general substrate transporter like domains"/>
    <property type="match status" value="1"/>
</dbReference>
<dbReference type="GO" id="GO:0022857">
    <property type="term" value="F:transmembrane transporter activity"/>
    <property type="evidence" value="ECO:0007669"/>
    <property type="project" value="InterPro"/>
</dbReference>
<sequence length="177" mass="19129">MTLVAPAAPRFERVTLSVLVAVSVCHMLNDIMQSLLASLYPLLKQNYDLDFVQIGLLTMTFQVTASLLQPAVGIVTDRWPLPYSLPVGMLSTMCGLLLYFPGPTVLRCFSLRRASLASARQSFIRNPRASHGSPPAVATASPSRYSSSAEMREPRSAPSLPLSSFYPSVSAALRGSP</sequence>
<reference evidence="6" key="2">
    <citation type="submission" date="2020-09" db="EMBL/GenBank/DDBJ databases">
        <authorList>
            <person name="Sun Q."/>
            <person name="Zhou Y."/>
        </authorList>
    </citation>
    <scope>NUCLEOTIDE SEQUENCE</scope>
    <source>
        <strain evidence="6">CGMCC 1.15493</strain>
    </source>
</reference>
<accession>A0A916YB61</accession>
<dbReference type="EMBL" id="BMJJ01000014">
    <property type="protein sequence ID" value="GGD38103.1"/>
    <property type="molecule type" value="Genomic_DNA"/>
</dbReference>
<keyword evidence="3 5" id="KW-0472">Membrane</keyword>
<proteinExistence type="predicted"/>
<name>A0A916YB61_9HYPH</name>
<dbReference type="GO" id="GO:0005886">
    <property type="term" value="C:plasma membrane"/>
    <property type="evidence" value="ECO:0007669"/>
    <property type="project" value="TreeGrafter"/>
</dbReference>
<dbReference type="Pfam" id="PF07690">
    <property type="entry name" value="MFS_1"/>
    <property type="match status" value="1"/>
</dbReference>
<gene>
    <name evidence="6" type="ORF">GCM10011335_46020</name>
</gene>
<reference evidence="6" key="1">
    <citation type="journal article" date="2014" name="Int. J. Syst. Evol. Microbiol.">
        <title>Complete genome sequence of Corynebacterium casei LMG S-19264T (=DSM 44701T), isolated from a smear-ripened cheese.</title>
        <authorList>
            <consortium name="US DOE Joint Genome Institute (JGI-PGF)"/>
            <person name="Walter F."/>
            <person name="Albersmeier A."/>
            <person name="Kalinowski J."/>
            <person name="Ruckert C."/>
        </authorList>
    </citation>
    <scope>NUCLEOTIDE SEQUENCE</scope>
    <source>
        <strain evidence="6">CGMCC 1.15493</strain>
    </source>
</reference>
<dbReference type="InterPro" id="IPR011701">
    <property type="entry name" value="MFS"/>
</dbReference>
<dbReference type="PANTHER" id="PTHR43129:SF1">
    <property type="entry name" value="FOSMIDOMYCIN RESISTANCE PROTEIN"/>
    <property type="match status" value="1"/>
</dbReference>
<dbReference type="InterPro" id="IPR036259">
    <property type="entry name" value="MFS_trans_sf"/>
</dbReference>
<dbReference type="PANTHER" id="PTHR43129">
    <property type="entry name" value="FOSMIDOMYCIN RESISTANCE PROTEIN"/>
    <property type="match status" value="1"/>
</dbReference>
<evidence type="ECO:0008006" key="8">
    <source>
        <dbReference type="Google" id="ProtNLM"/>
    </source>
</evidence>
<keyword evidence="7" id="KW-1185">Reference proteome</keyword>
<comment type="caution">
    <text evidence="6">The sequence shown here is derived from an EMBL/GenBank/DDBJ whole genome shotgun (WGS) entry which is preliminary data.</text>
</comment>
<feature type="transmembrane region" description="Helical" evidence="5">
    <location>
        <begin position="81"/>
        <end position="100"/>
    </location>
</feature>
<evidence type="ECO:0000256" key="3">
    <source>
        <dbReference type="ARBA" id="ARBA00023136"/>
    </source>
</evidence>
<evidence type="ECO:0000256" key="1">
    <source>
        <dbReference type="ARBA" id="ARBA00022692"/>
    </source>
</evidence>
<protein>
    <recommendedName>
        <fullName evidence="8">Fosmidomycin resistance protein</fullName>
    </recommendedName>
</protein>
<evidence type="ECO:0000256" key="2">
    <source>
        <dbReference type="ARBA" id="ARBA00022989"/>
    </source>
</evidence>